<comment type="caution">
    <text evidence="3">The sequence shown here is derived from an EMBL/GenBank/DDBJ whole genome shotgun (WGS) entry which is preliminary data.</text>
</comment>
<dbReference type="AlphaFoldDB" id="A0ABD1ENK6"/>
<reference evidence="3 4" key="1">
    <citation type="submission" date="2024-05" db="EMBL/GenBank/DDBJ databases">
        <title>Genetic variation in Jamaican populations of the coffee berry borer (Hypothenemus hampei).</title>
        <authorList>
            <person name="Errbii M."/>
            <person name="Myrie A."/>
        </authorList>
    </citation>
    <scope>NUCLEOTIDE SEQUENCE [LARGE SCALE GENOMIC DNA]</scope>
    <source>
        <strain evidence="3">JA-Hopewell-2020-01-JO</strain>
        <tissue evidence="3">Whole body</tissue>
    </source>
</reference>
<protein>
    <recommendedName>
        <fullName evidence="5">Cuticle protein 6</fullName>
    </recommendedName>
</protein>
<name>A0ABD1ENK6_HYPHA</name>
<dbReference type="PROSITE" id="PS51155">
    <property type="entry name" value="CHIT_BIND_RR_2"/>
    <property type="match status" value="1"/>
</dbReference>
<gene>
    <name evidence="3" type="ORF">ABEB36_008940</name>
</gene>
<proteinExistence type="predicted"/>
<dbReference type="InterPro" id="IPR000618">
    <property type="entry name" value="Insect_cuticle"/>
</dbReference>
<feature type="chain" id="PRO_5044770886" description="Cuticle protein 6" evidence="2">
    <location>
        <begin position="20"/>
        <end position="282"/>
    </location>
</feature>
<evidence type="ECO:0000256" key="2">
    <source>
        <dbReference type="SAM" id="SignalP"/>
    </source>
</evidence>
<keyword evidence="4" id="KW-1185">Reference proteome</keyword>
<evidence type="ECO:0000256" key="1">
    <source>
        <dbReference type="PROSITE-ProRule" id="PRU00497"/>
    </source>
</evidence>
<dbReference type="PANTHER" id="PTHR10380">
    <property type="entry name" value="CUTICLE PROTEIN"/>
    <property type="match status" value="1"/>
</dbReference>
<accession>A0ABD1ENK6</accession>
<dbReference type="PANTHER" id="PTHR10380:SF196">
    <property type="entry name" value="CUTICULAR PROTEIN 72EA"/>
    <property type="match status" value="1"/>
</dbReference>
<dbReference type="InterPro" id="IPR050468">
    <property type="entry name" value="Cuticle_Struct_Prot"/>
</dbReference>
<organism evidence="3 4">
    <name type="scientific">Hypothenemus hampei</name>
    <name type="common">Coffee berry borer</name>
    <dbReference type="NCBI Taxonomy" id="57062"/>
    <lineage>
        <taxon>Eukaryota</taxon>
        <taxon>Metazoa</taxon>
        <taxon>Ecdysozoa</taxon>
        <taxon>Arthropoda</taxon>
        <taxon>Hexapoda</taxon>
        <taxon>Insecta</taxon>
        <taxon>Pterygota</taxon>
        <taxon>Neoptera</taxon>
        <taxon>Endopterygota</taxon>
        <taxon>Coleoptera</taxon>
        <taxon>Polyphaga</taxon>
        <taxon>Cucujiformia</taxon>
        <taxon>Curculionidae</taxon>
        <taxon>Scolytinae</taxon>
        <taxon>Hypothenemus</taxon>
    </lineage>
</organism>
<evidence type="ECO:0000313" key="4">
    <source>
        <dbReference type="Proteomes" id="UP001566132"/>
    </source>
</evidence>
<dbReference type="EMBL" id="JBDJPC010000006">
    <property type="protein sequence ID" value="KAL1498085.1"/>
    <property type="molecule type" value="Genomic_DNA"/>
</dbReference>
<keyword evidence="2" id="KW-0732">Signal</keyword>
<evidence type="ECO:0008006" key="5">
    <source>
        <dbReference type="Google" id="ProtNLM"/>
    </source>
</evidence>
<dbReference type="Pfam" id="PF00379">
    <property type="entry name" value="Chitin_bind_4"/>
    <property type="match status" value="1"/>
</dbReference>
<evidence type="ECO:0000313" key="3">
    <source>
        <dbReference type="EMBL" id="KAL1498085.1"/>
    </source>
</evidence>
<sequence length="282" mass="30699">MKTMFKTLTLASLISLLEADQIPDVTSPLPEYYHPIESLYHSQTNAGHYVYGYKTPSISKTESRTTDGVTYGGYSYIDSLGHLQTVQYTADPKTGFRVSASNLPVEADDVIEARAAHLAAYQANKAQLASFNPSSVTQVAEQPNSVTDLPEVVQARAEHLALVQEAYRKAQEAQLGYGLPLAPQPVKELPEVVKARNEHLAAVQKELNNQAQLKAQIAVSPVPRNGYVVPIKVNVKADSLPVTPQAKLSYSPDYSKFKPYLYGYVGSNSAKSESQVVNGTGQ</sequence>
<dbReference type="GO" id="GO:0042302">
    <property type="term" value="F:structural constituent of cuticle"/>
    <property type="evidence" value="ECO:0007669"/>
    <property type="project" value="UniProtKB-UniRule"/>
</dbReference>
<dbReference type="Proteomes" id="UP001566132">
    <property type="component" value="Unassembled WGS sequence"/>
</dbReference>
<keyword evidence="1" id="KW-0193">Cuticle</keyword>
<feature type="signal peptide" evidence="2">
    <location>
        <begin position="1"/>
        <end position="19"/>
    </location>
</feature>